<dbReference type="OrthoDB" id="5461404at2"/>
<protein>
    <recommendedName>
        <fullName evidence="2">SHOCT domain-containing protein</fullName>
    </recommendedName>
</protein>
<keyword evidence="1" id="KW-0812">Transmembrane</keyword>
<name>A0A3P7Q0N0_9FIRM</name>
<dbReference type="InterPro" id="IPR018649">
    <property type="entry name" value="SHOCT"/>
</dbReference>
<dbReference type="Proteomes" id="UP000279029">
    <property type="component" value="Chromosome"/>
</dbReference>
<accession>A0A3P7Q0N0</accession>
<dbReference type="EMBL" id="LR130778">
    <property type="protein sequence ID" value="VDN49287.1"/>
    <property type="molecule type" value="Genomic_DNA"/>
</dbReference>
<gene>
    <name evidence="3" type="ORF">PATL70BA_3358</name>
</gene>
<organism evidence="3 4">
    <name type="scientific">Petrocella atlantisensis</name>
    <dbReference type="NCBI Taxonomy" id="2173034"/>
    <lineage>
        <taxon>Bacteria</taxon>
        <taxon>Bacillati</taxon>
        <taxon>Bacillota</taxon>
        <taxon>Clostridia</taxon>
        <taxon>Lachnospirales</taxon>
        <taxon>Vallitaleaceae</taxon>
        <taxon>Petrocella</taxon>
    </lineage>
</organism>
<proteinExistence type="predicted"/>
<evidence type="ECO:0000256" key="1">
    <source>
        <dbReference type="SAM" id="Phobius"/>
    </source>
</evidence>
<keyword evidence="1" id="KW-1133">Transmembrane helix</keyword>
<reference evidence="3 4" key="1">
    <citation type="submission" date="2018-09" db="EMBL/GenBank/DDBJ databases">
        <authorList>
            <person name="Postec A."/>
        </authorList>
    </citation>
    <scope>NUCLEOTIDE SEQUENCE [LARGE SCALE GENOMIC DNA]</scope>
    <source>
        <strain evidence="3">70B-A</strain>
    </source>
</reference>
<keyword evidence="4" id="KW-1185">Reference proteome</keyword>
<sequence length="81" mass="8949">MMGYGWYGNGLCGNWLGLGGYGIWSVLIVIGLIALLAAIIIGASSKRNNSEALESLKSLYVKGDITEEEYLKRKNIIERKR</sequence>
<feature type="transmembrane region" description="Helical" evidence="1">
    <location>
        <begin position="20"/>
        <end position="41"/>
    </location>
</feature>
<dbReference type="RefSeq" id="WP_125138278.1">
    <property type="nucleotide sequence ID" value="NZ_LR130778.1"/>
</dbReference>
<evidence type="ECO:0000313" key="4">
    <source>
        <dbReference type="Proteomes" id="UP000279029"/>
    </source>
</evidence>
<dbReference type="AlphaFoldDB" id="A0A3P7Q0N0"/>
<dbReference type="Pfam" id="PF09851">
    <property type="entry name" value="SHOCT"/>
    <property type="match status" value="1"/>
</dbReference>
<evidence type="ECO:0000313" key="3">
    <source>
        <dbReference type="EMBL" id="VDN49287.1"/>
    </source>
</evidence>
<dbReference type="KEGG" id="cbar:PATL70BA_3358"/>
<keyword evidence="1" id="KW-0472">Membrane</keyword>
<evidence type="ECO:0000259" key="2">
    <source>
        <dbReference type="Pfam" id="PF09851"/>
    </source>
</evidence>
<feature type="domain" description="SHOCT" evidence="2">
    <location>
        <begin position="51"/>
        <end position="77"/>
    </location>
</feature>